<accession>A0ACD1GP45</accession>
<name>A0ACD1GP45_9EURO</name>
<organism evidence="1 2">
    <name type="scientific">Aspergillus brunneoviolaceus CBS 621.78</name>
    <dbReference type="NCBI Taxonomy" id="1450534"/>
    <lineage>
        <taxon>Eukaryota</taxon>
        <taxon>Fungi</taxon>
        <taxon>Dikarya</taxon>
        <taxon>Ascomycota</taxon>
        <taxon>Pezizomycotina</taxon>
        <taxon>Eurotiomycetes</taxon>
        <taxon>Eurotiomycetidae</taxon>
        <taxon>Eurotiales</taxon>
        <taxon>Aspergillaceae</taxon>
        <taxon>Aspergillus</taxon>
        <taxon>Aspergillus subgen. Circumdati</taxon>
    </lineage>
</organism>
<dbReference type="Proteomes" id="UP000249057">
    <property type="component" value="Unassembled WGS sequence"/>
</dbReference>
<proteinExistence type="predicted"/>
<reference evidence="1" key="1">
    <citation type="submission" date="2018-02" db="EMBL/GenBank/DDBJ databases">
        <title>The genomes of Aspergillus section Nigri reveals drivers in fungal speciation.</title>
        <authorList>
            <consortium name="DOE Joint Genome Institute"/>
            <person name="Vesth T.C."/>
            <person name="Nybo J."/>
            <person name="Theobald S."/>
            <person name="Brandl J."/>
            <person name="Frisvad J.C."/>
            <person name="Nielsen K.F."/>
            <person name="Lyhne E.K."/>
            <person name="Kogle M.E."/>
            <person name="Kuo A."/>
            <person name="Riley R."/>
            <person name="Clum A."/>
            <person name="Nolan M."/>
            <person name="Lipzen A."/>
            <person name="Salamov A."/>
            <person name="Henrissat B."/>
            <person name="Wiebenga A."/>
            <person name="De vries R.P."/>
            <person name="Grigoriev I.V."/>
            <person name="Mortensen U.H."/>
            <person name="Andersen M.R."/>
            <person name="Baker S.E."/>
        </authorList>
    </citation>
    <scope>NUCLEOTIDE SEQUENCE</scope>
    <source>
        <strain evidence="1">CBS 621.78</strain>
    </source>
</reference>
<keyword evidence="2" id="KW-1185">Reference proteome</keyword>
<sequence length="667" mass="74352">MGLPWLDQPVMLHSSRADSCMLTAEQCAYRNGHWRYWYQADHVYALNTIYFLCATVGVFMIIRMMAKFSPLFLRRTAVWRRATATGRYLAYKSLPLPVVCFPATGVFILIAVGAVFFLAMTLGPQPYYWPNTETVSYGGSPPIATRAGWMALGLLPFVLALGAKANLISALTGVTHEKLQIFHHWTSYAMFVLALVHTFPFIVVHIQKGDMTKQWKTEITYWTGVAALIPQAYLTFMSLPAIRNRFYEFFKATHLLAAFLFILFFFFHCDFRLSSWDYFIASVAIYLLSLLISFAKTHLIHGRHRATFELLPCGFLRITVPTVTVVWRPAQHVFIRFLSPRLGLHNLTAHPFTISSTYPTKFDSAIKPTSMFSTSLDSIPSSGSTQVPSRSICPSLTFYIQPRSGITARLAQLAQRHPGFSIPVLLEGPYSGISRNLDIARFSHIILVTGGSGGGFSFGILEEFLQGVKSSRNSSTDAITDAAGNNSSSALSRISIIFATRFPAVADWYTSELNRILLLEQCPSSCRIDVHIDIHITSHSTPPFTPSPPQPSRDEEERYIKTPEVTNNTTITPSEKIKEETQPSSPTNNLPITYHQARRPDLSKLLTATVPVTRRGGAEQKIGIFTCGPGSMINDVRSAAADAQLRVGSGKMAGVEEVYLHTEMFSW</sequence>
<evidence type="ECO:0000313" key="2">
    <source>
        <dbReference type="Proteomes" id="UP000249057"/>
    </source>
</evidence>
<protein>
    <submittedName>
        <fullName evidence="1">Uncharacterized protein</fullName>
    </submittedName>
</protein>
<dbReference type="EMBL" id="KZ825311">
    <property type="protein sequence ID" value="RAH51058.1"/>
    <property type="molecule type" value="Genomic_DNA"/>
</dbReference>
<evidence type="ECO:0000313" key="1">
    <source>
        <dbReference type="EMBL" id="RAH51058.1"/>
    </source>
</evidence>
<gene>
    <name evidence="1" type="ORF">BO95DRAFT_75316</name>
</gene>